<evidence type="ECO:0000313" key="1">
    <source>
        <dbReference type="EMBL" id="SNT11908.1"/>
    </source>
</evidence>
<dbReference type="OrthoDB" id="7547145at2"/>
<gene>
    <name evidence="1" type="ORF">SAMN06265795_11490</name>
</gene>
<protein>
    <submittedName>
        <fullName evidence="1">Uncharacterized protein</fullName>
    </submittedName>
</protein>
<name>A0A239K297_9BURK</name>
<dbReference type="Proteomes" id="UP000198284">
    <property type="component" value="Unassembled WGS sequence"/>
</dbReference>
<dbReference type="RefSeq" id="WP_089400710.1">
    <property type="nucleotide sequence ID" value="NZ_FZOT01000014.1"/>
</dbReference>
<evidence type="ECO:0000313" key="2">
    <source>
        <dbReference type="Proteomes" id="UP000198284"/>
    </source>
</evidence>
<dbReference type="AlphaFoldDB" id="A0A239K297"/>
<proteinExistence type="predicted"/>
<organism evidence="1 2">
    <name type="scientific">Noviherbaspirillum humi</name>
    <dbReference type="NCBI Taxonomy" id="1688639"/>
    <lineage>
        <taxon>Bacteria</taxon>
        <taxon>Pseudomonadati</taxon>
        <taxon>Pseudomonadota</taxon>
        <taxon>Betaproteobacteria</taxon>
        <taxon>Burkholderiales</taxon>
        <taxon>Oxalobacteraceae</taxon>
        <taxon>Noviherbaspirillum</taxon>
    </lineage>
</organism>
<sequence>MQIELISSSELARGRRFQTSGVLAAMPFTRAAEAERAARLMAQRAGVDGLIVAVHDDVGDGFISLVNQVFRASSSPWFAYVAQDAFAGRGWLAAAVAAMERQQGSLLAFNDGKWSGALAAFGLVRRAWAATNYSGDLFYPGYRRHYADAELTVLALQQQRLVYTAEGVLVEVDWGKDDAPVDPADRALYHERVRTGFDGRVRAPQLLKRFA</sequence>
<accession>A0A239K297</accession>
<dbReference type="EMBL" id="FZOT01000014">
    <property type="protein sequence ID" value="SNT11908.1"/>
    <property type="molecule type" value="Genomic_DNA"/>
</dbReference>
<keyword evidence="2" id="KW-1185">Reference proteome</keyword>
<reference evidence="1 2" key="1">
    <citation type="submission" date="2017-06" db="EMBL/GenBank/DDBJ databases">
        <authorList>
            <person name="Kim H.J."/>
            <person name="Triplett B.A."/>
        </authorList>
    </citation>
    <scope>NUCLEOTIDE SEQUENCE [LARGE SCALE GENOMIC DNA]</scope>
    <source>
        <strain evidence="1 2">U15</strain>
    </source>
</reference>